<accession>A0A559KJD0</accession>
<feature type="transmembrane region" description="Helical" evidence="1">
    <location>
        <begin position="30"/>
        <end position="45"/>
    </location>
</feature>
<dbReference type="AlphaFoldDB" id="A0A559KJD0"/>
<sequence length="298" mass="35693">MVCFFINIIILSTIFVLIKFNNYIVSIKKVFFHFCILFFIYFFLIKKNFFLSLEYDEKFNEKIIVNKKEDNEDQNINLNNNYTEKSKKTLISKEKINLESQKKNFSTKFNSIKKQSKPKYIFLKRDLNTLNEQIYILNILNKFNNRNFDSISTDNQIIDSLNETIINLLINKFDFIFNDLNLNFFKQNLSKFKIYQEHNYKGDLVHFILFYFEEESEKDIKSEFPISSTTALLRVEIKPEEQKISKKIYGQNSTLISIIDYDYFLGHKIQEKIFYDANNFATIFANDTSLNLSTFYKL</sequence>
<evidence type="ECO:0000313" key="2">
    <source>
        <dbReference type="EMBL" id="TVY12241.1"/>
    </source>
</evidence>
<evidence type="ECO:0000313" key="3">
    <source>
        <dbReference type="Proteomes" id="UP000320078"/>
    </source>
</evidence>
<organism evidence="2 3">
    <name type="scientific">Candidatus Phytoplasma pini</name>
    <dbReference type="NCBI Taxonomy" id="267362"/>
    <lineage>
        <taxon>Bacteria</taxon>
        <taxon>Bacillati</taxon>
        <taxon>Mycoplasmatota</taxon>
        <taxon>Mollicutes</taxon>
        <taxon>Acholeplasmatales</taxon>
        <taxon>Acholeplasmataceae</taxon>
        <taxon>Candidatus Phytoplasma</taxon>
    </lineage>
</organism>
<protein>
    <submittedName>
        <fullName evidence="2">Uncharacterized protein</fullName>
    </submittedName>
</protein>
<keyword evidence="1" id="KW-0472">Membrane</keyword>
<feature type="transmembrane region" description="Helical" evidence="1">
    <location>
        <begin position="5"/>
        <end position="24"/>
    </location>
</feature>
<dbReference type="Proteomes" id="UP000320078">
    <property type="component" value="Unassembled WGS sequence"/>
</dbReference>
<reference evidence="2 3" key="1">
    <citation type="submission" date="2019-06" db="EMBL/GenBank/DDBJ databases">
        <title>Draft Genome Sequence of Candidatus Phytoplasma pini-Related Strain MDPP: A Resource for Comparative Genomics of Gymnosperm-infecting Phytoplasmas.</title>
        <authorList>
            <person name="Cai W."/>
            <person name="Costanzo S."/>
            <person name="Shao J."/>
            <person name="Zhao Y."/>
            <person name="Davis R."/>
        </authorList>
    </citation>
    <scope>NUCLEOTIDE SEQUENCE [LARGE SCALE GENOMIC DNA]</scope>
    <source>
        <strain evidence="2 3">MDPP</strain>
    </source>
</reference>
<keyword evidence="1" id="KW-1133">Transmembrane helix</keyword>
<evidence type="ECO:0000256" key="1">
    <source>
        <dbReference type="SAM" id="Phobius"/>
    </source>
</evidence>
<gene>
    <name evidence="2" type="ORF">MDPP_00249</name>
</gene>
<keyword evidence="1" id="KW-0812">Transmembrane</keyword>
<dbReference type="EMBL" id="VIAE01000005">
    <property type="protein sequence ID" value="TVY12241.1"/>
    <property type="molecule type" value="Genomic_DNA"/>
</dbReference>
<name>A0A559KJD0_9MOLU</name>
<keyword evidence="3" id="KW-1185">Reference proteome</keyword>
<comment type="caution">
    <text evidence="2">The sequence shown here is derived from an EMBL/GenBank/DDBJ whole genome shotgun (WGS) entry which is preliminary data.</text>
</comment>
<proteinExistence type="predicted"/>